<dbReference type="InterPro" id="IPR049254">
    <property type="entry name" value="Phage_tail_terminator"/>
</dbReference>
<accession>A0A212J4J4</accession>
<reference evidence="1" key="1">
    <citation type="submission" date="2016-04" db="EMBL/GenBank/DDBJ databases">
        <authorList>
            <person name="Evans L.H."/>
            <person name="Alamgir A."/>
            <person name="Owens N."/>
            <person name="Weber N.D."/>
            <person name="Virtaneva K."/>
            <person name="Barbian K."/>
            <person name="Babar A."/>
            <person name="Rosenke K."/>
        </authorList>
    </citation>
    <scope>NUCLEOTIDE SEQUENCE</scope>
    <source>
        <strain evidence="1">86</strain>
    </source>
</reference>
<gene>
    <name evidence="1" type="ORF">KL86CLO1_10502</name>
</gene>
<proteinExistence type="predicted"/>
<protein>
    <submittedName>
        <fullName evidence="1">Uncharacterized protein</fullName>
    </submittedName>
</protein>
<dbReference type="Pfam" id="PF20765">
    <property type="entry name" value="Phage_tail_terminator_8"/>
    <property type="match status" value="1"/>
</dbReference>
<organism evidence="1">
    <name type="scientific">uncultured Eubacteriales bacterium</name>
    <dbReference type="NCBI Taxonomy" id="172733"/>
    <lineage>
        <taxon>Bacteria</taxon>
        <taxon>Bacillati</taxon>
        <taxon>Bacillota</taxon>
        <taxon>Clostridia</taxon>
        <taxon>Eubacteriales</taxon>
        <taxon>environmental samples</taxon>
    </lineage>
</organism>
<name>A0A212J4J4_9FIRM</name>
<sequence length="145" mass="17330">MTLEHLVRAAGQRLQELWPERKVRVDKIPKDADGSFFLGVIDSDHDGELDRRFRRSARFEVCYFLQSEDNLDYLAWAETMYDSFRVLEVNDGDRIRRVKLINRKARQDSDQRYYQFLFDVESVLWETVTSGEVMEKLEQREEIST</sequence>
<evidence type="ECO:0000313" key="1">
    <source>
        <dbReference type="EMBL" id="SBV94353.1"/>
    </source>
</evidence>
<dbReference type="AlphaFoldDB" id="A0A212J4J4"/>
<dbReference type="EMBL" id="FLUN01000001">
    <property type="protein sequence ID" value="SBV94353.1"/>
    <property type="molecule type" value="Genomic_DNA"/>
</dbReference>